<name>A0A3M7SYW8_BRAPC</name>
<accession>A0A3M7SYW8</accession>
<proteinExistence type="predicted"/>
<dbReference type="Proteomes" id="UP000276133">
    <property type="component" value="Unassembled WGS sequence"/>
</dbReference>
<evidence type="ECO:0000313" key="1">
    <source>
        <dbReference type="EMBL" id="RNA40932.1"/>
    </source>
</evidence>
<organism evidence="1 2">
    <name type="scientific">Brachionus plicatilis</name>
    <name type="common">Marine rotifer</name>
    <name type="synonym">Brachionus muelleri</name>
    <dbReference type="NCBI Taxonomy" id="10195"/>
    <lineage>
        <taxon>Eukaryota</taxon>
        <taxon>Metazoa</taxon>
        <taxon>Spiralia</taxon>
        <taxon>Gnathifera</taxon>
        <taxon>Rotifera</taxon>
        <taxon>Eurotatoria</taxon>
        <taxon>Monogononta</taxon>
        <taxon>Pseudotrocha</taxon>
        <taxon>Ploima</taxon>
        <taxon>Brachionidae</taxon>
        <taxon>Brachionus</taxon>
    </lineage>
</organism>
<protein>
    <submittedName>
        <fullName evidence="1">Uncharacterized protein</fullName>
    </submittedName>
</protein>
<dbReference type="EMBL" id="REGN01000567">
    <property type="protein sequence ID" value="RNA40932.1"/>
    <property type="molecule type" value="Genomic_DNA"/>
</dbReference>
<sequence>MDETVEREIKAKFSDDPKAKDHSKFIAVSDQILFMLKLQENSDIWQIYCIRQPQTKNKKTDSKYKPFHIFGAFLHEQNDWLFDLMKSDLLFPIVDYNSDKNDKHL</sequence>
<dbReference type="AlphaFoldDB" id="A0A3M7SYW8"/>
<reference evidence="1 2" key="1">
    <citation type="journal article" date="2018" name="Sci. Rep.">
        <title>Genomic signatures of local adaptation to the degree of environmental predictability in rotifers.</title>
        <authorList>
            <person name="Franch-Gras L."/>
            <person name="Hahn C."/>
            <person name="Garcia-Roger E.M."/>
            <person name="Carmona M.J."/>
            <person name="Serra M."/>
            <person name="Gomez A."/>
        </authorList>
    </citation>
    <scope>NUCLEOTIDE SEQUENCE [LARGE SCALE GENOMIC DNA]</scope>
    <source>
        <strain evidence="1">HYR1</strain>
    </source>
</reference>
<keyword evidence="2" id="KW-1185">Reference proteome</keyword>
<evidence type="ECO:0000313" key="2">
    <source>
        <dbReference type="Proteomes" id="UP000276133"/>
    </source>
</evidence>
<gene>
    <name evidence="1" type="ORF">BpHYR1_005644</name>
</gene>
<comment type="caution">
    <text evidence="1">The sequence shown here is derived from an EMBL/GenBank/DDBJ whole genome shotgun (WGS) entry which is preliminary data.</text>
</comment>